<dbReference type="HOGENOM" id="CLU_3325000_0_0_7"/>
<gene>
    <name evidence="1" type="ORF">Bdt_2943</name>
</gene>
<organism evidence="1 2">
    <name type="scientific">Bdellovibrio bacteriovorus str. Tiberius</name>
    <dbReference type="NCBI Taxonomy" id="1069642"/>
    <lineage>
        <taxon>Bacteria</taxon>
        <taxon>Pseudomonadati</taxon>
        <taxon>Bdellovibrionota</taxon>
        <taxon>Bdellovibrionia</taxon>
        <taxon>Bdellovibrionales</taxon>
        <taxon>Pseudobdellovibrionaceae</taxon>
        <taxon>Bdellovibrio</taxon>
    </lineage>
</organism>
<dbReference type="Proteomes" id="UP000010074">
    <property type="component" value="Chromosome"/>
</dbReference>
<evidence type="ECO:0000313" key="1">
    <source>
        <dbReference type="EMBL" id="AFY02618.1"/>
    </source>
</evidence>
<proteinExistence type="predicted"/>
<dbReference type="KEGG" id="bbat:Bdt_2943"/>
<evidence type="ECO:0000313" key="2">
    <source>
        <dbReference type="Proteomes" id="UP000010074"/>
    </source>
</evidence>
<dbReference type="PATRIC" id="fig|1069642.3.peg.2912"/>
<reference evidence="1 2" key="1">
    <citation type="journal article" date="2012" name="BMC Genomics">
        <title>Genome analysis of a simultaneously predatory and prey-independent, novel Bdellovibrio bacteriovorus from the River Tiber, supports in silico predictions of both ancient and recent lateral gene transfer from diverse bacteria.</title>
        <authorList>
            <person name="Hobley L."/>
            <person name="Lerner T.R."/>
            <person name="Williams L.E."/>
            <person name="Lambert C."/>
            <person name="Till R."/>
            <person name="Milner D.S."/>
            <person name="Basford S.M."/>
            <person name="Capeness M.J."/>
            <person name="Fenton A.K."/>
            <person name="Atterbury R.J."/>
            <person name="Harris M.A."/>
            <person name="Sockett R.E."/>
        </authorList>
    </citation>
    <scope>NUCLEOTIDE SEQUENCE [LARGE SCALE GENOMIC DNA]</scope>
    <source>
        <strain evidence="1 2">Tiberius</strain>
    </source>
</reference>
<dbReference type="EMBL" id="CP002930">
    <property type="protein sequence ID" value="AFY02618.1"/>
    <property type="molecule type" value="Genomic_DNA"/>
</dbReference>
<sequence>MSLHPNCQQKKSNINIKVNGVPVTPFLFFKGVAPCVAL</sequence>
<name>K7YY53_BDEBC</name>
<accession>K7YY53</accession>
<dbReference type="STRING" id="1069642.Bdt_2943"/>
<dbReference type="AlphaFoldDB" id="K7YY53"/>
<protein>
    <submittedName>
        <fullName evidence="1">Uncharacterized protein</fullName>
    </submittedName>
</protein>